<dbReference type="InterPro" id="IPR028098">
    <property type="entry name" value="Glyco_trans_4-like_N"/>
</dbReference>
<dbReference type="InterPro" id="IPR050194">
    <property type="entry name" value="Glycosyltransferase_grp1"/>
</dbReference>
<gene>
    <name evidence="3" type="ORF">SAMN05216297_10525</name>
</gene>
<sequence length="360" mass="41116">MKVIHFIAGIDKTEGGTTEFMRLLSSELKNHIELIVATRFSSFPIELEGVRVKFFDTSITRWFSVVNEFYHFLKTEKPDIVHVNGIWSPQNWGFQKAAQRLGIKVVVSPHGMLEPWIMCNNSWKKKLGLFLYQKKALRKANYIHATASMESANIKALGFTNKICIIPNGIDLSDVKEIKINYGTKRMIFLSRIHPKKGIELLLEAWRNSNTEDWTLEIAGSGDENYLHSLIQSANDLENVRFVGALYGNEKWEFMRSADVMVLPTHSENFGIVIAEALASGVPVITTKGTPWEDLEVYKCGWWIDLSVSNLEKTIKEALETPTPVLEQMGWQGRKLVKEKYEIKAVTNHIVDLYNKIILK</sequence>
<protein>
    <submittedName>
        <fullName evidence="3">Glycosyltransferase involved in cell wall bisynthesis</fullName>
    </submittedName>
</protein>
<proteinExistence type="predicted"/>
<feature type="domain" description="Glycosyl transferase family 1" evidence="1">
    <location>
        <begin position="176"/>
        <end position="335"/>
    </location>
</feature>
<dbReference type="OrthoDB" id="9790710at2"/>
<dbReference type="Gene3D" id="3.40.50.2000">
    <property type="entry name" value="Glycogen Phosphorylase B"/>
    <property type="match status" value="2"/>
</dbReference>
<dbReference type="Pfam" id="PF00534">
    <property type="entry name" value="Glycos_transf_1"/>
    <property type="match status" value="1"/>
</dbReference>
<keyword evidence="3" id="KW-0808">Transferase</keyword>
<dbReference type="PANTHER" id="PTHR45947:SF3">
    <property type="entry name" value="SULFOQUINOVOSYL TRANSFERASE SQD2"/>
    <property type="match status" value="1"/>
</dbReference>
<evidence type="ECO:0000313" key="3">
    <source>
        <dbReference type="EMBL" id="SFD15958.1"/>
    </source>
</evidence>
<dbReference type="Proteomes" id="UP000199672">
    <property type="component" value="Unassembled WGS sequence"/>
</dbReference>
<evidence type="ECO:0000259" key="1">
    <source>
        <dbReference type="Pfam" id="PF00534"/>
    </source>
</evidence>
<keyword evidence="4" id="KW-1185">Reference proteome</keyword>
<dbReference type="AlphaFoldDB" id="A0A1I1Q7X5"/>
<feature type="domain" description="Glycosyltransferase subfamily 4-like N-terminal" evidence="2">
    <location>
        <begin position="15"/>
        <end position="173"/>
    </location>
</feature>
<dbReference type="GO" id="GO:0016757">
    <property type="term" value="F:glycosyltransferase activity"/>
    <property type="evidence" value="ECO:0007669"/>
    <property type="project" value="InterPro"/>
</dbReference>
<dbReference type="SUPFAM" id="SSF53756">
    <property type="entry name" value="UDP-Glycosyltransferase/glycogen phosphorylase"/>
    <property type="match status" value="1"/>
</dbReference>
<evidence type="ECO:0000259" key="2">
    <source>
        <dbReference type="Pfam" id="PF13439"/>
    </source>
</evidence>
<dbReference type="InterPro" id="IPR001296">
    <property type="entry name" value="Glyco_trans_1"/>
</dbReference>
<reference evidence="4" key="1">
    <citation type="submission" date="2016-10" db="EMBL/GenBank/DDBJ databases">
        <authorList>
            <person name="Varghese N."/>
            <person name="Submissions S."/>
        </authorList>
    </citation>
    <scope>NUCLEOTIDE SEQUENCE [LARGE SCALE GENOMIC DNA]</scope>
    <source>
        <strain evidence="4">CGMCC 1.10370</strain>
    </source>
</reference>
<dbReference type="RefSeq" id="WP_091492917.1">
    <property type="nucleotide sequence ID" value="NZ_FOMH01000005.1"/>
</dbReference>
<accession>A0A1I1Q7X5</accession>
<name>A0A1I1Q7X5_9FLAO</name>
<organism evidence="3 4">
    <name type="scientific">Flavobacterium phragmitis</name>
    <dbReference type="NCBI Taxonomy" id="739143"/>
    <lineage>
        <taxon>Bacteria</taxon>
        <taxon>Pseudomonadati</taxon>
        <taxon>Bacteroidota</taxon>
        <taxon>Flavobacteriia</taxon>
        <taxon>Flavobacteriales</taxon>
        <taxon>Flavobacteriaceae</taxon>
        <taxon>Flavobacterium</taxon>
    </lineage>
</organism>
<dbReference type="STRING" id="739143.SAMN05216297_10525"/>
<evidence type="ECO:0000313" key="4">
    <source>
        <dbReference type="Proteomes" id="UP000199672"/>
    </source>
</evidence>
<dbReference type="EMBL" id="FOMH01000005">
    <property type="protein sequence ID" value="SFD15958.1"/>
    <property type="molecule type" value="Genomic_DNA"/>
</dbReference>
<dbReference type="PANTHER" id="PTHR45947">
    <property type="entry name" value="SULFOQUINOVOSYL TRANSFERASE SQD2"/>
    <property type="match status" value="1"/>
</dbReference>
<dbReference type="Pfam" id="PF13439">
    <property type="entry name" value="Glyco_transf_4"/>
    <property type="match status" value="1"/>
</dbReference>